<dbReference type="EMBL" id="CAICTM010002094">
    <property type="protein sequence ID" value="CAB9527869.1"/>
    <property type="molecule type" value="Genomic_DNA"/>
</dbReference>
<gene>
    <name evidence="1" type="ORF">SEMRO_2096_G314260.1</name>
</gene>
<evidence type="ECO:0000313" key="1">
    <source>
        <dbReference type="EMBL" id="CAB9527869.1"/>
    </source>
</evidence>
<name>A0A9N8EY87_9STRA</name>
<dbReference type="AlphaFoldDB" id="A0A9N8EY87"/>
<dbReference type="Proteomes" id="UP001153069">
    <property type="component" value="Unassembled WGS sequence"/>
</dbReference>
<evidence type="ECO:0000313" key="2">
    <source>
        <dbReference type="Proteomes" id="UP001153069"/>
    </source>
</evidence>
<organism evidence="1 2">
    <name type="scientific">Seminavis robusta</name>
    <dbReference type="NCBI Taxonomy" id="568900"/>
    <lineage>
        <taxon>Eukaryota</taxon>
        <taxon>Sar</taxon>
        <taxon>Stramenopiles</taxon>
        <taxon>Ochrophyta</taxon>
        <taxon>Bacillariophyta</taxon>
        <taxon>Bacillariophyceae</taxon>
        <taxon>Bacillariophycidae</taxon>
        <taxon>Naviculales</taxon>
        <taxon>Naviculaceae</taxon>
        <taxon>Seminavis</taxon>
    </lineage>
</organism>
<proteinExistence type="predicted"/>
<reference evidence="1" key="1">
    <citation type="submission" date="2020-06" db="EMBL/GenBank/DDBJ databases">
        <authorList>
            <consortium name="Plant Systems Biology data submission"/>
        </authorList>
    </citation>
    <scope>NUCLEOTIDE SEQUENCE</scope>
    <source>
        <strain evidence="1">D6</strain>
    </source>
</reference>
<sequence>MMRSSNSTATDKWALWRGDPDTTFSDWKIVVTSSDGPATTYHLHKMMLGCGPRKSKYFCHMIRSSFEEGATCTSCIELEPPAAQVFPVLLDCYLYNQPL</sequence>
<evidence type="ECO:0008006" key="3">
    <source>
        <dbReference type="Google" id="ProtNLM"/>
    </source>
</evidence>
<accession>A0A9N8EY87</accession>
<dbReference type="InterPro" id="IPR011333">
    <property type="entry name" value="SKP1/BTB/POZ_sf"/>
</dbReference>
<dbReference type="Gene3D" id="3.30.710.10">
    <property type="entry name" value="Potassium Channel Kv1.1, Chain A"/>
    <property type="match status" value="1"/>
</dbReference>
<dbReference type="OrthoDB" id="43674at2759"/>
<comment type="caution">
    <text evidence="1">The sequence shown here is derived from an EMBL/GenBank/DDBJ whole genome shotgun (WGS) entry which is preliminary data.</text>
</comment>
<protein>
    <recommendedName>
        <fullName evidence="3">BTB domain-containing protein</fullName>
    </recommendedName>
</protein>
<keyword evidence="2" id="KW-1185">Reference proteome</keyword>